<evidence type="ECO:0000256" key="3">
    <source>
        <dbReference type="ARBA" id="ARBA00012733"/>
    </source>
</evidence>
<dbReference type="GO" id="GO:0006689">
    <property type="term" value="P:ganglioside catabolic process"/>
    <property type="evidence" value="ECO:0007669"/>
    <property type="project" value="TreeGrafter"/>
</dbReference>
<dbReference type="CDD" id="cd15482">
    <property type="entry name" value="Sialidase_non-viral"/>
    <property type="match status" value="1"/>
</dbReference>
<evidence type="ECO:0000256" key="1">
    <source>
        <dbReference type="ARBA" id="ARBA00000427"/>
    </source>
</evidence>
<dbReference type="GO" id="GO:0009313">
    <property type="term" value="P:oligosaccharide catabolic process"/>
    <property type="evidence" value="ECO:0007669"/>
    <property type="project" value="TreeGrafter"/>
</dbReference>
<dbReference type="InterPro" id="IPR026856">
    <property type="entry name" value="Sialidase_fam"/>
</dbReference>
<dbReference type="Proteomes" id="UP000267585">
    <property type="component" value="Unassembled WGS sequence"/>
</dbReference>
<dbReference type="EMBL" id="RQPJ01000003">
    <property type="protein sequence ID" value="RTE54106.1"/>
    <property type="molecule type" value="Genomic_DNA"/>
</dbReference>
<dbReference type="GO" id="GO:0004308">
    <property type="term" value="F:exo-alpha-sialidase activity"/>
    <property type="evidence" value="ECO:0007669"/>
    <property type="project" value="UniProtKB-EC"/>
</dbReference>
<dbReference type="OrthoDB" id="7294637at2"/>
<dbReference type="AlphaFoldDB" id="A0A430K4Y9"/>
<comment type="catalytic activity">
    <reaction evidence="1">
        <text>Hydrolysis of alpha-(2-&gt;3)-, alpha-(2-&gt;6)-, alpha-(2-&gt;8)- glycosidic linkages of terminal sialic acid residues in oligosaccharides, glycoproteins, glycolipids, colominic acid and synthetic substrates.</text>
        <dbReference type="EC" id="3.2.1.18"/>
    </reaction>
</comment>
<protein>
    <recommendedName>
        <fullName evidence="3">exo-alpha-sialidase</fullName>
        <ecNumber evidence="3">3.2.1.18</ecNumber>
    </recommendedName>
</protein>
<dbReference type="RefSeq" id="WP_126162094.1">
    <property type="nucleotide sequence ID" value="NZ_RQPJ01000003.1"/>
</dbReference>
<keyword evidence="5" id="KW-1185">Reference proteome</keyword>
<reference evidence="4 5" key="1">
    <citation type="submission" date="2018-11" db="EMBL/GenBank/DDBJ databases">
        <title>Arenibacter aquaticus sp.nov., a marine bacterium isolated from surface seawater in the South China Sea.</title>
        <authorList>
            <person name="Guo J."/>
            <person name="Sun J."/>
        </authorList>
    </citation>
    <scope>NUCLEOTIDE SEQUENCE [LARGE SCALE GENOMIC DNA]</scope>
    <source>
        <strain evidence="4 5">GUO666</strain>
    </source>
</reference>
<organism evidence="4 5">
    <name type="scientific">Arenibacter aquaticus</name>
    <dbReference type="NCBI Taxonomy" id="2489054"/>
    <lineage>
        <taxon>Bacteria</taxon>
        <taxon>Pseudomonadati</taxon>
        <taxon>Bacteroidota</taxon>
        <taxon>Flavobacteriia</taxon>
        <taxon>Flavobacteriales</taxon>
        <taxon>Flavobacteriaceae</taxon>
        <taxon>Arenibacter</taxon>
    </lineage>
</organism>
<accession>A0A430K4Y9</accession>
<evidence type="ECO:0000313" key="4">
    <source>
        <dbReference type="EMBL" id="RTE54106.1"/>
    </source>
</evidence>
<evidence type="ECO:0000256" key="2">
    <source>
        <dbReference type="ARBA" id="ARBA00009348"/>
    </source>
</evidence>
<dbReference type="PANTHER" id="PTHR10628">
    <property type="entry name" value="SIALIDASE"/>
    <property type="match status" value="1"/>
</dbReference>
<dbReference type="SUPFAM" id="SSF50939">
    <property type="entry name" value="Sialidases"/>
    <property type="match status" value="1"/>
</dbReference>
<comment type="caution">
    <text evidence="4">The sequence shown here is derived from an EMBL/GenBank/DDBJ whole genome shotgun (WGS) entry which is preliminary data.</text>
</comment>
<dbReference type="GO" id="GO:0005737">
    <property type="term" value="C:cytoplasm"/>
    <property type="evidence" value="ECO:0007669"/>
    <property type="project" value="TreeGrafter"/>
</dbReference>
<comment type="similarity">
    <text evidence="2">Belongs to the glycosyl hydrolase 33 family.</text>
</comment>
<dbReference type="Gene3D" id="2.120.10.10">
    <property type="match status" value="1"/>
</dbReference>
<sequence length="450" mass="50997">MINNWFLNKFNMLFIRINRVFLPLLFAAFLQCSSRSDEMPSMGDNTEVPDEIDFNTDGISYSWDTHTWKGLDDSLTYGIKKDGNLDAVRIVQGNRTSYSVDKEYYRVRIPVAEVTKSGTIIVVSEGRLGDNPAVPPGTDRDWDHVLISRSTDFGETWDTKVIYDGDNNTDFGAIAIVADKKHDGRIQILGTHQNGMLIMQSFDDGITWSEHHQSGPVIYSSESVNVRMRPNNGIQIMGENLYNGDFILGGITGYNTKTRMVILHYDFATDTWLEHDIMNVEQRPDIPEEITLIELESDSRNKIRIITRPSKEVSFKQQLVYDLDDNSHEGLGWANSRFPYVRCNQNARRYSSEYGNQTSRLIYSSTKNVGNNRFGGNISISYDEGGSWLTKQLVDDTVYFGYSQVLTLPDGSLGCIYEGTNSSGFNNSALMFRRFTLGWLTDGADFGFKN</sequence>
<dbReference type="PANTHER" id="PTHR10628:SF30">
    <property type="entry name" value="EXO-ALPHA-SIALIDASE"/>
    <property type="match status" value="1"/>
</dbReference>
<evidence type="ECO:0000313" key="5">
    <source>
        <dbReference type="Proteomes" id="UP000267585"/>
    </source>
</evidence>
<dbReference type="EC" id="3.2.1.18" evidence="3"/>
<name>A0A430K4Y9_9FLAO</name>
<dbReference type="InterPro" id="IPR036278">
    <property type="entry name" value="Sialidase_sf"/>
</dbReference>
<dbReference type="GO" id="GO:0016020">
    <property type="term" value="C:membrane"/>
    <property type="evidence" value="ECO:0007669"/>
    <property type="project" value="TreeGrafter"/>
</dbReference>
<gene>
    <name evidence="4" type="ORF">EHW67_09285</name>
</gene>
<proteinExistence type="inferred from homology"/>